<reference evidence="2 3" key="1">
    <citation type="submission" date="2024-05" db="EMBL/GenBank/DDBJ databases">
        <title>Genome sequencing and assembly of Indian major carp, Cirrhinus mrigala (Hamilton, 1822).</title>
        <authorList>
            <person name="Mohindra V."/>
            <person name="Chowdhury L.M."/>
            <person name="Lal K."/>
            <person name="Jena J.K."/>
        </authorList>
    </citation>
    <scope>NUCLEOTIDE SEQUENCE [LARGE SCALE GENOMIC DNA]</scope>
    <source>
        <strain evidence="2">CM1030</strain>
        <tissue evidence="2">Blood</tissue>
    </source>
</reference>
<dbReference type="AlphaFoldDB" id="A0ABD0NDJ1"/>
<organism evidence="2 3">
    <name type="scientific">Cirrhinus mrigala</name>
    <name type="common">Mrigala</name>
    <dbReference type="NCBI Taxonomy" id="683832"/>
    <lineage>
        <taxon>Eukaryota</taxon>
        <taxon>Metazoa</taxon>
        <taxon>Chordata</taxon>
        <taxon>Craniata</taxon>
        <taxon>Vertebrata</taxon>
        <taxon>Euteleostomi</taxon>
        <taxon>Actinopterygii</taxon>
        <taxon>Neopterygii</taxon>
        <taxon>Teleostei</taxon>
        <taxon>Ostariophysi</taxon>
        <taxon>Cypriniformes</taxon>
        <taxon>Cyprinidae</taxon>
        <taxon>Labeoninae</taxon>
        <taxon>Labeonini</taxon>
        <taxon>Cirrhinus</taxon>
    </lineage>
</organism>
<dbReference type="Pfam" id="PF25273">
    <property type="entry name" value="DUF7869"/>
    <property type="match status" value="1"/>
</dbReference>
<dbReference type="PANTHER" id="PTHR10773:SF19">
    <property type="match status" value="1"/>
</dbReference>
<feature type="non-terminal residue" evidence="2">
    <location>
        <position position="442"/>
    </location>
</feature>
<keyword evidence="3" id="KW-1185">Reference proteome</keyword>
<dbReference type="Proteomes" id="UP001529510">
    <property type="component" value="Unassembled WGS sequence"/>
</dbReference>
<protein>
    <recommendedName>
        <fullName evidence="1">DUF7869 domain-containing protein</fullName>
    </recommendedName>
</protein>
<gene>
    <name evidence="2" type="ORF">M9458_043825</name>
</gene>
<feature type="domain" description="DUF7869" evidence="1">
    <location>
        <begin position="182"/>
        <end position="313"/>
    </location>
</feature>
<accession>A0ABD0NDJ1</accession>
<dbReference type="EMBL" id="JAMKFB020000022">
    <property type="protein sequence ID" value="KAL0160100.1"/>
    <property type="molecule type" value="Genomic_DNA"/>
</dbReference>
<name>A0ABD0NDJ1_CIRMR</name>
<evidence type="ECO:0000259" key="1">
    <source>
        <dbReference type="Pfam" id="PF25273"/>
    </source>
</evidence>
<feature type="non-terminal residue" evidence="2">
    <location>
        <position position="1"/>
    </location>
</feature>
<dbReference type="InterPro" id="IPR057191">
    <property type="entry name" value="DUF7869"/>
</dbReference>
<comment type="caution">
    <text evidence="2">The sequence shown here is derived from an EMBL/GenBank/DDBJ whole genome shotgun (WGS) entry which is preliminary data.</text>
</comment>
<proteinExistence type="predicted"/>
<sequence>VSKDRVSRVVKYFSQHGEARPECRGGTRNVDEKMENRQAVVQHVSSLMCKASHYARRGAPGRKYLPSDMSVTKMHRLFQEQNHRDISYSLYYNVFCTSFNLGFGHPAKDCCATCMSSRLRMKDPHLTEEERKAEIVSVMLHRRRARVFYTLLNAVEDTVTVCFDMMQNLSLPKSPIGQTYYSRQLYMYVFGVVVHHGERSLQALSDRHLYVWLENQNRKDSNMIASALDHCLRTSLAEDVQQAGHLRLFSDSCYGQNKNSTMVGMLSSLRSTIFKDVKMECFFPVRGHSFLPVDRVFGRIEQDIRKQDTILLPDEYTNILTKHGSVYVYGKDWESFDHKAAAKALMQSTRSYKISDAQVLEIDGKGLGVRTTFSGPTYQHTLLKRGNNWGQYKADPLPMMTTVKAVKKKDIISLLKAIGAPANVEVFYNHALAVTSDVHSGE</sequence>
<dbReference type="PANTHER" id="PTHR10773">
    <property type="entry name" value="DNA-DIRECTED RNA POLYMERASES I, II, AND III SUBUNIT RPABC2"/>
    <property type="match status" value="1"/>
</dbReference>
<evidence type="ECO:0000313" key="3">
    <source>
        <dbReference type="Proteomes" id="UP001529510"/>
    </source>
</evidence>
<evidence type="ECO:0000313" key="2">
    <source>
        <dbReference type="EMBL" id="KAL0160100.1"/>
    </source>
</evidence>